<dbReference type="RefSeq" id="WP_270453374.1">
    <property type="nucleotide sequence ID" value="NZ_JADPIE010000002.1"/>
</dbReference>
<dbReference type="PANTHER" id="PTHR30560">
    <property type="entry name" value="TRIGGER FACTOR CHAPERONE AND PEPTIDYL-PROLYL CIS/TRANS ISOMERASE"/>
    <property type="match status" value="1"/>
</dbReference>
<feature type="domain" description="PPIase FKBP-type" evidence="16">
    <location>
        <begin position="163"/>
        <end position="212"/>
    </location>
</feature>
<evidence type="ECO:0000256" key="11">
    <source>
        <dbReference type="ARBA" id="ARBA00029986"/>
    </source>
</evidence>
<dbReference type="SUPFAM" id="SSF109998">
    <property type="entry name" value="Triger factor/SurA peptide-binding domain-like"/>
    <property type="match status" value="1"/>
</dbReference>
<dbReference type="InterPro" id="IPR008880">
    <property type="entry name" value="Trigger_fac_C"/>
</dbReference>
<dbReference type="GO" id="GO:0051301">
    <property type="term" value="P:cell division"/>
    <property type="evidence" value="ECO:0007669"/>
    <property type="project" value="UniProtKB-KW"/>
</dbReference>
<evidence type="ECO:0000256" key="2">
    <source>
        <dbReference type="ARBA" id="ARBA00005464"/>
    </source>
</evidence>
<evidence type="ECO:0000256" key="1">
    <source>
        <dbReference type="ARBA" id="ARBA00000971"/>
    </source>
</evidence>
<dbReference type="Pfam" id="PF05697">
    <property type="entry name" value="Trigger_N"/>
    <property type="match status" value="1"/>
</dbReference>
<evidence type="ECO:0000256" key="12">
    <source>
        <dbReference type="HAMAP-Rule" id="MF_00303"/>
    </source>
</evidence>
<gene>
    <name evidence="12" type="primary">tig</name>
    <name evidence="17" type="ORF">I0Q91_05290</name>
</gene>
<reference evidence="17" key="1">
    <citation type="submission" date="2020-11" db="EMBL/GenBank/DDBJ databases">
        <title>Halonatronomonas betainensis gen. nov., sp. nov. a novel haloalkaliphilic representative of the family Halanaerobiacae capable of betaine degradation.</title>
        <authorList>
            <person name="Boltyanskaya Y."/>
            <person name="Kevbrin V."/>
            <person name="Detkova E."/>
            <person name="Grouzdev D.S."/>
            <person name="Koziaeva V."/>
            <person name="Zhilina T."/>
        </authorList>
    </citation>
    <scope>NUCLEOTIDE SEQUENCE</scope>
    <source>
        <strain evidence="17">Z-7014</strain>
    </source>
</reference>
<keyword evidence="8 12" id="KW-0413">Isomerase</keyword>
<dbReference type="FunFam" id="3.10.50.40:FF:000001">
    <property type="entry name" value="Trigger factor"/>
    <property type="match status" value="1"/>
</dbReference>
<name>A0A931FA21_9FIRM</name>
<dbReference type="InterPro" id="IPR046357">
    <property type="entry name" value="PPIase_dom_sf"/>
</dbReference>
<evidence type="ECO:0000256" key="9">
    <source>
        <dbReference type="ARBA" id="ARBA00023306"/>
    </source>
</evidence>
<evidence type="ECO:0000259" key="16">
    <source>
        <dbReference type="PROSITE" id="PS50059"/>
    </source>
</evidence>
<evidence type="ECO:0000256" key="7">
    <source>
        <dbReference type="ARBA" id="ARBA00023186"/>
    </source>
</evidence>
<dbReference type="HAMAP" id="MF_00303">
    <property type="entry name" value="Trigger_factor_Tig"/>
    <property type="match status" value="1"/>
</dbReference>
<dbReference type="GO" id="GO:0043022">
    <property type="term" value="F:ribosome binding"/>
    <property type="evidence" value="ECO:0007669"/>
    <property type="project" value="TreeGrafter"/>
</dbReference>
<evidence type="ECO:0000313" key="17">
    <source>
        <dbReference type="EMBL" id="MBF8436482.1"/>
    </source>
</evidence>
<dbReference type="Proteomes" id="UP000621436">
    <property type="component" value="Unassembled WGS sequence"/>
</dbReference>
<dbReference type="InterPro" id="IPR005215">
    <property type="entry name" value="Trig_fac"/>
</dbReference>
<keyword evidence="9 12" id="KW-0131">Cell cycle</keyword>
<dbReference type="PANTHER" id="PTHR30560:SF3">
    <property type="entry name" value="TRIGGER FACTOR-LIKE PROTEIN TIG, CHLOROPLASTIC"/>
    <property type="match status" value="1"/>
</dbReference>
<dbReference type="NCBIfam" id="TIGR00115">
    <property type="entry name" value="tig"/>
    <property type="match status" value="1"/>
</dbReference>
<dbReference type="Gene3D" id="3.30.70.1050">
    <property type="entry name" value="Trigger factor ribosome-binding domain"/>
    <property type="match status" value="1"/>
</dbReference>
<dbReference type="InterPro" id="IPR008881">
    <property type="entry name" value="Trigger_fac_ribosome-bd_bac"/>
</dbReference>
<keyword evidence="12" id="KW-0963">Cytoplasm</keyword>
<comment type="subcellular location">
    <subcellularLocation>
        <location evidence="12">Cytoplasm</location>
    </subcellularLocation>
    <text evidence="12">About half TF is bound to the ribosome near the polypeptide exit tunnel while the other half is free in the cytoplasm.</text>
</comment>
<dbReference type="PROSITE" id="PS50059">
    <property type="entry name" value="FKBP_PPIASE"/>
    <property type="match status" value="1"/>
</dbReference>
<comment type="catalytic activity">
    <reaction evidence="1 12 13">
        <text>[protein]-peptidylproline (omega=180) = [protein]-peptidylproline (omega=0)</text>
        <dbReference type="Rhea" id="RHEA:16237"/>
        <dbReference type="Rhea" id="RHEA-COMP:10747"/>
        <dbReference type="Rhea" id="RHEA-COMP:10748"/>
        <dbReference type="ChEBI" id="CHEBI:83833"/>
        <dbReference type="ChEBI" id="CHEBI:83834"/>
        <dbReference type="EC" id="5.2.1.8"/>
    </reaction>
</comment>
<evidence type="ECO:0000256" key="10">
    <source>
        <dbReference type="ARBA" id="ARBA00024849"/>
    </source>
</evidence>
<protein>
    <recommendedName>
        <fullName evidence="4 12">Trigger factor</fullName>
        <shortName evidence="12">TF</shortName>
        <ecNumber evidence="3 12">5.2.1.8</ecNumber>
    </recommendedName>
    <alternativeName>
        <fullName evidence="11 12">PPIase</fullName>
    </alternativeName>
</protein>
<dbReference type="EMBL" id="JADPIE010000002">
    <property type="protein sequence ID" value="MBF8436482.1"/>
    <property type="molecule type" value="Genomic_DNA"/>
</dbReference>
<comment type="similarity">
    <text evidence="2 12 14">Belongs to the FKBP-type PPIase family. Tig subfamily.</text>
</comment>
<keyword evidence="15" id="KW-0175">Coiled coil</keyword>
<dbReference type="InterPro" id="IPR037041">
    <property type="entry name" value="Trigger_fac_C_sf"/>
</dbReference>
<evidence type="ECO:0000256" key="8">
    <source>
        <dbReference type="ARBA" id="ARBA00023235"/>
    </source>
</evidence>
<dbReference type="InterPro" id="IPR001179">
    <property type="entry name" value="PPIase_FKBP_dom"/>
</dbReference>
<dbReference type="GO" id="GO:0051083">
    <property type="term" value="P:'de novo' cotranslational protein folding"/>
    <property type="evidence" value="ECO:0007669"/>
    <property type="project" value="TreeGrafter"/>
</dbReference>
<evidence type="ECO:0000256" key="5">
    <source>
        <dbReference type="ARBA" id="ARBA00022618"/>
    </source>
</evidence>
<dbReference type="GO" id="GO:0044183">
    <property type="term" value="F:protein folding chaperone"/>
    <property type="evidence" value="ECO:0007669"/>
    <property type="project" value="TreeGrafter"/>
</dbReference>
<dbReference type="EC" id="5.2.1.8" evidence="3 12"/>
<dbReference type="Pfam" id="PF05698">
    <property type="entry name" value="Trigger_C"/>
    <property type="match status" value="1"/>
</dbReference>
<evidence type="ECO:0000256" key="3">
    <source>
        <dbReference type="ARBA" id="ARBA00013194"/>
    </source>
</evidence>
<keyword evidence="6 12" id="KW-0697">Rotamase</keyword>
<accession>A0A931FA21</accession>
<dbReference type="AlphaFoldDB" id="A0A931FA21"/>
<dbReference type="Gene3D" id="1.10.3120.10">
    <property type="entry name" value="Trigger factor, C-terminal domain"/>
    <property type="match status" value="1"/>
</dbReference>
<dbReference type="GO" id="GO:0043335">
    <property type="term" value="P:protein unfolding"/>
    <property type="evidence" value="ECO:0007669"/>
    <property type="project" value="TreeGrafter"/>
</dbReference>
<sequence length="427" mass="49207">MDVKQERLEDNKVRLDVEVDIDEVNQALEQAYKKVRKEVSLPGFRKGKVPRKVLEANYGKEVLHKDALDILIPQNYQKAIEEADIEPISEPEFEDFYIAEDEPATFTAIVEVKPDVELGEYTGYDVDREETEVTEEDIMAVLNKQREEQSQLVSVDRDEVQEGDHVIIDFEGFVDGEAFPGGSAEEFTLEIGSGQFIPGFEDQLIGKEINDEPYEVEVTFPEEYQAEDLAGQDAVFEVTIKEIKVKELPELDDEFAKDVSEFDTLDEFKEDIENRLKEQKENQAKRNLENEIIEKVSEAAEVEVSEQLIQNELDQMMQQMAQNLQQQGINIEDYFKYMGSSQDEWREENREQAADRAKNNLVLEAIAEEEGIEVTDEEIDDKLKEIADANDQDFEQVKAFMQMQGQLESLRNGLKMEKTIDFLIENN</sequence>
<feature type="coiled-coil region" evidence="15">
    <location>
        <begin position="262"/>
        <end position="305"/>
    </location>
</feature>
<dbReference type="GO" id="GO:0005737">
    <property type="term" value="C:cytoplasm"/>
    <property type="evidence" value="ECO:0007669"/>
    <property type="project" value="UniProtKB-SubCell"/>
</dbReference>
<dbReference type="PIRSF" id="PIRSF003095">
    <property type="entry name" value="Trigger_factor"/>
    <property type="match status" value="1"/>
</dbReference>
<evidence type="ECO:0000256" key="13">
    <source>
        <dbReference type="PROSITE-ProRule" id="PRU00277"/>
    </source>
</evidence>
<organism evidence="17 18">
    <name type="scientific">Halonatronomonas betaini</name>
    <dbReference type="NCBI Taxonomy" id="2778430"/>
    <lineage>
        <taxon>Bacteria</taxon>
        <taxon>Bacillati</taxon>
        <taxon>Bacillota</taxon>
        <taxon>Clostridia</taxon>
        <taxon>Halanaerobiales</taxon>
        <taxon>Halarsenatibacteraceae</taxon>
        <taxon>Halonatronomonas</taxon>
    </lineage>
</organism>
<evidence type="ECO:0000256" key="14">
    <source>
        <dbReference type="RuleBase" id="RU003914"/>
    </source>
</evidence>
<dbReference type="GO" id="GO:0015031">
    <property type="term" value="P:protein transport"/>
    <property type="evidence" value="ECO:0007669"/>
    <property type="project" value="UniProtKB-UniRule"/>
</dbReference>
<dbReference type="Pfam" id="PF00254">
    <property type="entry name" value="FKBP_C"/>
    <property type="match status" value="1"/>
</dbReference>
<evidence type="ECO:0000313" key="18">
    <source>
        <dbReference type="Proteomes" id="UP000621436"/>
    </source>
</evidence>
<proteinExistence type="inferred from homology"/>
<keyword evidence="18" id="KW-1185">Reference proteome</keyword>
<keyword evidence="5 12" id="KW-0132">Cell division</keyword>
<evidence type="ECO:0000256" key="6">
    <source>
        <dbReference type="ARBA" id="ARBA00023110"/>
    </source>
</evidence>
<dbReference type="Gene3D" id="3.10.50.40">
    <property type="match status" value="1"/>
</dbReference>
<comment type="caution">
    <text evidence="17">The sequence shown here is derived from an EMBL/GenBank/DDBJ whole genome shotgun (WGS) entry which is preliminary data.</text>
</comment>
<dbReference type="InterPro" id="IPR027304">
    <property type="entry name" value="Trigger_fact/SurA_dom_sf"/>
</dbReference>
<keyword evidence="7 12" id="KW-0143">Chaperone</keyword>
<evidence type="ECO:0000256" key="4">
    <source>
        <dbReference type="ARBA" id="ARBA00016902"/>
    </source>
</evidence>
<comment type="function">
    <text evidence="10 12">Involved in protein export. Acts as a chaperone by maintaining the newly synthesized protein in an open conformation. Functions as a peptidyl-prolyl cis-trans isomerase.</text>
</comment>
<dbReference type="InterPro" id="IPR036611">
    <property type="entry name" value="Trigger_fac_ribosome-bd_sf"/>
</dbReference>
<comment type="domain">
    <text evidence="12">Consists of 3 domains; the N-terminus binds the ribosome, the middle domain has PPIase activity, while the C-terminus has intrinsic chaperone activity on its own.</text>
</comment>
<dbReference type="SUPFAM" id="SSF54534">
    <property type="entry name" value="FKBP-like"/>
    <property type="match status" value="1"/>
</dbReference>
<dbReference type="SUPFAM" id="SSF102735">
    <property type="entry name" value="Trigger factor ribosome-binding domain"/>
    <property type="match status" value="1"/>
</dbReference>
<evidence type="ECO:0000256" key="15">
    <source>
        <dbReference type="SAM" id="Coils"/>
    </source>
</evidence>
<dbReference type="GO" id="GO:0003755">
    <property type="term" value="F:peptidyl-prolyl cis-trans isomerase activity"/>
    <property type="evidence" value="ECO:0007669"/>
    <property type="project" value="UniProtKB-UniRule"/>
</dbReference>